<dbReference type="RefSeq" id="WP_379594567.1">
    <property type="nucleotide sequence ID" value="NZ_JBHTKK010000044.1"/>
</dbReference>
<feature type="transmembrane region" description="Helical" evidence="1">
    <location>
        <begin position="186"/>
        <end position="207"/>
    </location>
</feature>
<reference evidence="3" key="1">
    <citation type="journal article" date="2019" name="Int. J. Syst. Evol. Microbiol.">
        <title>The Global Catalogue of Microorganisms (GCM) 10K type strain sequencing project: providing services to taxonomists for standard genome sequencing and annotation.</title>
        <authorList>
            <consortium name="The Broad Institute Genomics Platform"/>
            <consortium name="The Broad Institute Genome Sequencing Center for Infectious Disease"/>
            <person name="Wu L."/>
            <person name="Ma J."/>
        </authorList>
    </citation>
    <scope>NUCLEOTIDE SEQUENCE [LARGE SCALE GENOMIC DNA]</scope>
    <source>
        <strain evidence="3">CCUG 56608</strain>
    </source>
</reference>
<sequence>MKINAKNRQQDLAQHVNKQLEFIPVEDVKSSVIVMVLVMLDIPLLLGLLSIFELEFLYIVSPFILILHLWGTRLIIKNPYSTQFEMVLFVGIWGLCGAISLFVTVLGMSYYTLHITSILYYITISVTTILLTYILVKYQKDKYSDDPTKEKETGKQSKYIGVLTASPAIGYMLGQSVQETNVLKQVFALIIVYISVILLVYAAAKFLHRYFFIKANMDYVNYQPYSNKEKNKLMKQGVEIK</sequence>
<feature type="transmembrane region" description="Helical" evidence="1">
    <location>
        <begin position="32"/>
        <end position="52"/>
    </location>
</feature>
<evidence type="ECO:0000313" key="2">
    <source>
        <dbReference type="EMBL" id="MFD1068251.1"/>
    </source>
</evidence>
<feature type="transmembrane region" description="Helical" evidence="1">
    <location>
        <begin position="58"/>
        <end position="76"/>
    </location>
</feature>
<feature type="transmembrane region" description="Helical" evidence="1">
    <location>
        <begin position="88"/>
        <end position="112"/>
    </location>
</feature>
<name>A0ABW3NLC9_9BACI</name>
<accession>A0ABW3NLC9</accession>
<evidence type="ECO:0000256" key="1">
    <source>
        <dbReference type="SAM" id="Phobius"/>
    </source>
</evidence>
<keyword evidence="3" id="KW-1185">Reference proteome</keyword>
<evidence type="ECO:0000313" key="3">
    <source>
        <dbReference type="Proteomes" id="UP001597041"/>
    </source>
</evidence>
<keyword evidence="1" id="KW-0472">Membrane</keyword>
<proteinExistence type="predicted"/>
<evidence type="ECO:0008006" key="4">
    <source>
        <dbReference type="Google" id="ProtNLM"/>
    </source>
</evidence>
<dbReference type="EMBL" id="JBHTKK010000044">
    <property type="protein sequence ID" value="MFD1068251.1"/>
    <property type="molecule type" value="Genomic_DNA"/>
</dbReference>
<feature type="transmembrane region" description="Helical" evidence="1">
    <location>
        <begin position="118"/>
        <end position="136"/>
    </location>
</feature>
<dbReference type="Proteomes" id="UP001597041">
    <property type="component" value="Unassembled WGS sequence"/>
</dbReference>
<keyword evidence="1" id="KW-0812">Transmembrane</keyword>
<feature type="transmembrane region" description="Helical" evidence="1">
    <location>
        <begin position="157"/>
        <end position="174"/>
    </location>
</feature>
<comment type="caution">
    <text evidence="2">The sequence shown here is derived from an EMBL/GenBank/DDBJ whole genome shotgun (WGS) entry which is preliminary data.</text>
</comment>
<keyword evidence="1" id="KW-1133">Transmembrane helix</keyword>
<protein>
    <recommendedName>
        <fullName evidence="4">DUF4870 domain-containing protein</fullName>
    </recommendedName>
</protein>
<organism evidence="2 3">
    <name type="scientific">Oceanobacillus locisalsi</name>
    <dbReference type="NCBI Taxonomy" id="546107"/>
    <lineage>
        <taxon>Bacteria</taxon>
        <taxon>Bacillati</taxon>
        <taxon>Bacillota</taxon>
        <taxon>Bacilli</taxon>
        <taxon>Bacillales</taxon>
        <taxon>Bacillaceae</taxon>
        <taxon>Oceanobacillus</taxon>
    </lineage>
</organism>
<gene>
    <name evidence="2" type="ORF">ACFQ19_19855</name>
</gene>